<protein>
    <submittedName>
        <fullName evidence="1">PqqD family protein</fullName>
    </submittedName>
</protein>
<gene>
    <name evidence="1" type="ORF">K7B10_17720</name>
</gene>
<dbReference type="Proteomes" id="UP001520654">
    <property type="component" value="Unassembled WGS sequence"/>
</dbReference>
<dbReference type="InterPro" id="IPR008792">
    <property type="entry name" value="PQQD"/>
</dbReference>
<keyword evidence="2" id="KW-1185">Reference proteome</keyword>
<organism evidence="1 2">
    <name type="scientific">Streptomyces flavotricini</name>
    <dbReference type="NCBI Taxonomy" id="66888"/>
    <lineage>
        <taxon>Bacteria</taxon>
        <taxon>Bacillati</taxon>
        <taxon>Actinomycetota</taxon>
        <taxon>Actinomycetes</taxon>
        <taxon>Kitasatosporales</taxon>
        <taxon>Streptomycetaceae</taxon>
        <taxon>Streptomyces</taxon>
    </lineage>
</organism>
<reference evidence="1 2" key="1">
    <citation type="submission" date="2021-08" db="EMBL/GenBank/DDBJ databases">
        <title>Genomic Architecture of Streptomyces flavotricini NGL1 and Streptomyces erythrochromogenes HMS4 With Differential Plant Beneficial attributes and laccase production capabilities.</title>
        <authorList>
            <person name="Salwan R."/>
            <person name="Kaur R."/>
            <person name="Sharma V."/>
        </authorList>
    </citation>
    <scope>NUCLEOTIDE SEQUENCE [LARGE SCALE GENOMIC DNA]</scope>
    <source>
        <strain evidence="1 2">NGL1</strain>
    </source>
</reference>
<evidence type="ECO:0000313" key="2">
    <source>
        <dbReference type="Proteomes" id="UP001520654"/>
    </source>
</evidence>
<dbReference type="EMBL" id="JAINUL010000001">
    <property type="protein sequence ID" value="MCC0096592.1"/>
    <property type="molecule type" value="Genomic_DNA"/>
</dbReference>
<evidence type="ECO:0000313" key="1">
    <source>
        <dbReference type="EMBL" id="MCC0096592.1"/>
    </source>
</evidence>
<sequence>MRVRPTPGVVAASVDADGCLELHAAHAAGPAAGSGGGVAPGPGRFRCGPVGTAMWILLRRHDGDAGIAADVLAELWNTAPENARADLDIWVEEMRDAGLLCVQPAP</sequence>
<proteinExistence type="predicted"/>
<comment type="caution">
    <text evidence="1">The sequence shown here is derived from an EMBL/GenBank/DDBJ whole genome shotgun (WGS) entry which is preliminary data.</text>
</comment>
<name>A0ABS8E7R5_9ACTN</name>
<accession>A0ABS8E7R5</accession>
<dbReference type="Pfam" id="PF05402">
    <property type="entry name" value="PqqD"/>
    <property type="match status" value="1"/>
</dbReference>